<proteinExistence type="predicted"/>
<dbReference type="InterPro" id="IPR001851">
    <property type="entry name" value="ABC_transp_permease"/>
</dbReference>
<comment type="subcellular location">
    <subcellularLocation>
        <location evidence="1">Cell membrane</location>
        <topology evidence="1">Multi-pass membrane protein</topology>
    </subcellularLocation>
</comment>
<evidence type="ECO:0000313" key="7">
    <source>
        <dbReference type="EMBL" id="MDS0284094.1"/>
    </source>
</evidence>
<evidence type="ECO:0000256" key="5">
    <source>
        <dbReference type="ARBA" id="ARBA00023136"/>
    </source>
</evidence>
<feature type="transmembrane region" description="Helical" evidence="6">
    <location>
        <begin position="110"/>
        <end position="134"/>
    </location>
</feature>
<dbReference type="CDD" id="cd06581">
    <property type="entry name" value="TM_PBP1_LivM_like"/>
    <property type="match status" value="1"/>
</dbReference>
<gene>
    <name evidence="7" type="ORF">NDI86_18545</name>
</gene>
<keyword evidence="2" id="KW-1003">Cell membrane</keyword>
<feature type="transmembrane region" description="Helical" evidence="6">
    <location>
        <begin position="77"/>
        <end position="98"/>
    </location>
</feature>
<name>A0ABU2FTK1_9EURY</name>
<reference evidence="7 8" key="1">
    <citation type="submission" date="2022-06" db="EMBL/GenBank/DDBJ databases">
        <title>Halomicroarcula sp. a new haloarchaeum isolate from saline soil.</title>
        <authorList>
            <person name="Strakova D."/>
            <person name="Galisteo C."/>
            <person name="Sanchez-Porro C."/>
            <person name="Ventosa A."/>
        </authorList>
    </citation>
    <scope>NUCLEOTIDE SEQUENCE [LARGE SCALE GENOMIC DNA]</scope>
    <source>
        <strain evidence="7 8">S3CR25-11</strain>
    </source>
</reference>
<evidence type="ECO:0000256" key="1">
    <source>
        <dbReference type="ARBA" id="ARBA00004651"/>
    </source>
</evidence>
<evidence type="ECO:0000256" key="4">
    <source>
        <dbReference type="ARBA" id="ARBA00022989"/>
    </source>
</evidence>
<dbReference type="EMBL" id="JAMQOS010000007">
    <property type="protein sequence ID" value="MDS0284094.1"/>
    <property type="molecule type" value="Genomic_DNA"/>
</dbReference>
<organism evidence="7 8">
    <name type="scientific">Haloarcula onubensis</name>
    <dbReference type="NCBI Taxonomy" id="2950539"/>
    <lineage>
        <taxon>Archaea</taxon>
        <taxon>Methanobacteriati</taxon>
        <taxon>Methanobacteriota</taxon>
        <taxon>Stenosarchaea group</taxon>
        <taxon>Halobacteria</taxon>
        <taxon>Halobacteriales</taxon>
        <taxon>Haloarculaceae</taxon>
        <taxon>Haloarcula</taxon>
    </lineage>
</organism>
<evidence type="ECO:0000256" key="3">
    <source>
        <dbReference type="ARBA" id="ARBA00022692"/>
    </source>
</evidence>
<dbReference type="RefSeq" id="WP_310901839.1">
    <property type="nucleotide sequence ID" value="NZ_JAMQOS010000007.1"/>
</dbReference>
<evidence type="ECO:0000256" key="6">
    <source>
        <dbReference type="SAM" id="Phobius"/>
    </source>
</evidence>
<evidence type="ECO:0000313" key="8">
    <source>
        <dbReference type="Proteomes" id="UP001268864"/>
    </source>
</evidence>
<keyword evidence="3 6" id="KW-0812">Transmembrane</keyword>
<feature type="transmembrane region" description="Helical" evidence="6">
    <location>
        <begin position="20"/>
        <end position="40"/>
    </location>
</feature>
<feature type="transmembrane region" description="Helical" evidence="6">
    <location>
        <begin position="46"/>
        <end position="70"/>
    </location>
</feature>
<evidence type="ECO:0000256" key="2">
    <source>
        <dbReference type="ARBA" id="ARBA00022475"/>
    </source>
</evidence>
<dbReference type="PANTHER" id="PTHR30482:SF10">
    <property type="entry name" value="HIGH-AFFINITY BRANCHED-CHAIN AMINO ACID TRANSPORT PROTEIN BRAE"/>
    <property type="match status" value="1"/>
</dbReference>
<dbReference type="Pfam" id="PF02653">
    <property type="entry name" value="BPD_transp_2"/>
    <property type="match status" value="1"/>
</dbReference>
<dbReference type="PANTHER" id="PTHR30482">
    <property type="entry name" value="HIGH-AFFINITY BRANCHED-CHAIN AMINO ACID TRANSPORT SYSTEM PERMEASE"/>
    <property type="match status" value="1"/>
</dbReference>
<keyword evidence="8" id="KW-1185">Reference proteome</keyword>
<keyword evidence="5 6" id="KW-0472">Membrane</keyword>
<feature type="transmembrane region" description="Helical" evidence="6">
    <location>
        <begin position="371"/>
        <end position="394"/>
    </location>
</feature>
<protein>
    <submittedName>
        <fullName evidence="7">Branched-chain amino acid ABC transporter permease</fullName>
    </submittedName>
</protein>
<keyword evidence="4 6" id="KW-1133">Transmembrane helix</keyword>
<feature type="transmembrane region" description="Helical" evidence="6">
    <location>
        <begin position="219"/>
        <end position="236"/>
    </location>
</feature>
<dbReference type="InterPro" id="IPR043428">
    <property type="entry name" value="LivM-like"/>
</dbReference>
<feature type="transmembrane region" description="Helical" evidence="6">
    <location>
        <begin position="272"/>
        <end position="291"/>
    </location>
</feature>
<dbReference type="Proteomes" id="UP001268864">
    <property type="component" value="Unassembled WGS sequence"/>
</dbReference>
<comment type="caution">
    <text evidence="7">The sequence shown here is derived from an EMBL/GenBank/DDBJ whole genome shotgun (WGS) entry which is preliminary data.</text>
</comment>
<accession>A0ABU2FTK1</accession>
<sequence length="427" mass="43602">MSTAHDVWDRLEELPDYGLVALFVVAIWLLLSLLAALVGGPQAPNLAAGFVGSVTVLIGAFALLTLALNLQWGYTGLFNIGVAGFMAVGAYTTAVLTAPTDPAAGAVPGFGLPLAVGLVGGMVMAAVVGALAALPALRLRADYLAIVTVALSEIIRLFVNWNGVEQLAVAGVEFGTGGATGISFESPSGIVAGVVNGPLGPLVAAAEGLGISGPNVVNFAYGLVLLALVVGSYWVLSRLVNSPFGRVLKAIREDEQVTQSLGKDTRLFKIKAFMIGCALMGLAGALFRGSAGYISPAQFRPGITFYVFAALIIGGAGSNTGSILGAATFSALLFYLPARLGEFFPNVGGQAPGNIVEAVGALGALDVGPLVAYTVANISTLRFVLIGVVLIYIIQRRPLGLLGHRNEPAASVDLGRPRAADGGGDDE</sequence>
<feature type="transmembrane region" description="Helical" evidence="6">
    <location>
        <begin position="303"/>
        <end position="336"/>
    </location>
</feature>